<keyword evidence="2" id="KW-0009">Actin-binding</keyword>
<feature type="compositionally biased region" description="Basic and acidic residues" evidence="3">
    <location>
        <begin position="222"/>
        <end position="235"/>
    </location>
</feature>
<dbReference type="SMART" id="SM00153">
    <property type="entry name" value="VHP"/>
    <property type="match status" value="1"/>
</dbReference>
<feature type="region of interest" description="Disordered" evidence="3">
    <location>
        <begin position="560"/>
        <end position="579"/>
    </location>
</feature>
<protein>
    <submittedName>
        <fullName evidence="5">SVIL protein</fullName>
    </submittedName>
</protein>
<dbReference type="CDD" id="cd11289">
    <property type="entry name" value="gelsolin_S2_like"/>
    <property type="match status" value="1"/>
</dbReference>
<sequence>MESDALSLESKAERIARYKAERRQQLAERYSHTEEFTSKYVRRDKGHDGVTVECQQATLEEIQEQAIMGKEERQLPTGQDTNGNYDGFSGKQSEEVSPLLTLNGKEQTAFGTPLVSRPGMPRAQDDFALCTRRAARPATVHTRVSVEQLRTSLLLNSGGQKDEELDCDGSQTSSSCDVPRPGGRHRTRRCGPSAANRKTSERFRTQPVTALERWEMNGSAQAEKEEKPAADVKVDDRSKLSVAAKMSLFKEFEKTASPEATAAFLKPRPGSAASERRSRRANDRSRTQPITVEEKVEAGSFPNLKPCGTSQAGSGQPDTEEDESSRLSLGEKLDLFNSMAKPEGGPPIDFRRRTKGTRYHTQPITVHEVQQLQDTCLMRKVQVYPATVSHGLAVEPMCEPHPNPVMPSWDSESHELKGILKKRTVSLSQEASSEDMPTSDATVPGSAWESRETDGEVGSLVPCKRYREQKPSDEPDGCALSPGDTHSDHLAREEPKTSAPWRQNRAKVTPPELASSPEPTCHHQPEDLPASHMCHSPSTCSPTEGDELCLSQGASLQSRLAQLKSSEGEQQGKVGSRRSDVVQVSLAERYSQLQDAESAWKKKGPVFSCIFNPGGSKSQFVVCYNQKTAAEVETKTTLAQRMQSLQEREEQWKTKGKGAANDSTQFTVAGRMARKGLVSPVSAQDIPPAFHCRKTPAGTPVKPLEEISSKPDSQVEGDKRLDKLESFLDKLQNKGAAFHETSITVTTESVREVMKVDDETFSKFYRGVSSSTVTSDAVPAVQGDFNTILDSGTPKLTSSVAEHKRSVRPTRKTQASRNPLKALAARDDIRQDYIEQRLNVAVVEAKRIQVERMAKHSRYADVALAGLASKENFRNVNLRNVKSTEQVSNNSRLPYSKLMLIQVKGRRHVQSRLVEPTAESLNSGDCFLLLTPQHCFLWVGEFANVIEKAKASELASFIQNKRDLGCKAAQVTILEEGVNTDNNRARDFWNLLGGKKMYRAAGEPDEDELYESAVVETNCVYSLMDGKLVPHEKAWASIPSVSMLSSKEVLVFDFGSEVYVWHGKEVSLSDRKLAVQLGQQLWGGPYDYSGCSANPLGSGGRSDVTPQEGEARPEWTIFGRLSEHNETALFKEKFLDWSEAKAVKEEPAVESKSLAVSTSEAELKAFDAKEMIAPCDAPTKMVLEGLNVQRGYGLIEVEDRRQAELRTVGIDVWHIREFDSAEIPPASVGQFHEGDTYVIKWTYTVTCLVGKRQKPEQLSTSGPGKEKCAHFFWQGRHSSVSGKGTSALTTVELGKHRGAQVLVSQGKEPPCFLQLFQGGLVIHSGCRERESTNKQGHLESWCLFCVRGEIPVEGSLLEVACASCSLRSRVSLVLLNAHHGTLYLWHGCKSQKAVRDVGKAAAECIRQLCPPELGLQSGSEVTTQEIEEGAEPKEFWEALGGRSRKTYDCMLQDPGKYNFTPRLFHLSAASGEFTAEEQLSAAMVPDVVVAMPFLQENLYSVPQPALFLLDNRMEVYLWQGQAAGDTDSTGSAQIRWDLERKCAMETVLHYCQEKNPKRPPKAYLIHAGAEPLTFTNIFPRWEVQATCLSQAEAQSSKVILVQDALARLCKTQYSMEELLARPLPEGVDPLKLEVYLSDEDFQRVLEMKRDEFNALPAWKQLNLKKSKGLF</sequence>
<organism evidence="5 6">
    <name type="scientific">Polypterus senegalus</name>
    <name type="common">Senegal bichir</name>
    <dbReference type="NCBI Taxonomy" id="55291"/>
    <lineage>
        <taxon>Eukaryota</taxon>
        <taxon>Metazoa</taxon>
        <taxon>Chordata</taxon>
        <taxon>Craniata</taxon>
        <taxon>Vertebrata</taxon>
        <taxon>Euteleostomi</taxon>
        <taxon>Actinopterygii</taxon>
        <taxon>Polypteriformes</taxon>
        <taxon>Polypteridae</taxon>
        <taxon>Polypterus</taxon>
    </lineage>
</organism>
<dbReference type="Proteomes" id="UP001166052">
    <property type="component" value="Unassembled WGS sequence"/>
</dbReference>
<dbReference type="Gene3D" id="1.10.950.10">
    <property type="entry name" value="Villin headpiece domain"/>
    <property type="match status" value="1"/>
</dbReference>
<feature type="non-terminal residue" evidence="5">
    <location>
        <position position="1"/>
    </location>
</feature>
<dbReference type="PROSITE" id="PS51089">
    <property type="entry name" value="HP"/>
    <property type="match status" value="1"/>
</dbReference>
<dbReference type="InterPro" id="IPR036886">
    <property type="entry name" value="Villin_headpiece_dom_sf"/>
</dbReference>
<feature type="region of interest" description="Disordered" evidence="3">
    <location>
        <begin position="694"/>
        <end position="716"/>
    </location>
</feature>
<proteinExistence type="inferred from homology"/>
<dbReference type="InterPro" id="IPR007122">
    <property type="entry name" value="Villin/Gelsolin"/>
</dbReference>
<feature type="compositionally biased region" description="Basic and acidic residues" evidence="3">
    <location>
        <begin position="485"/>
        <end position="496"/>
    </location>
</feature>
<dbReference type="PANTHER" id="PTHR11977:SF87">
    <property type="entry name" value="SUPERVILLIN ISOFORM X1"/>
    <property type="match status" value="1"/>
</dbReference>
<feature type="compositionally biased region" description="Polar residues" evidence="3">
    <location>
        <begin position="426"/>
        <end position="441"/>
    </location>
</feature>
<feature type="region of interest" description="Disordered" evidence="3">
    <location>
        <begin position="260"/>
        <end position="327"/>
    </location>
</feature>
<dbReference type="EMBL" id="JAAWVN010006519">
    <property type="protein sequence ID" value="MBN3290103.1"/>
    <property type="molecule type" value="Genomic_DNA"/>
</dbReference>
<gene>
    <name evidence="5" type="primary">Svil_0</name>
    <name evidence="5" type="ORF">GTO92_0010130</name>
</gene>
<feature type="non-terminal residue" evidence="5">
    <location>
        <position position="1670"/>
    </location>
</feature>
<comment type="similarity">
    <text evidence="1">Belongs to the villin/gelsolin family.</text>
</comment>
<accession>A0ABS2YUE8</accession>
<evidence type="ECO:0000256" key="1">
    <source>
        <dbReference type="ARBA" id="ARBA00008418"/>
    </source>
</evidence>
<feature type="compositionally biased region" description="Polar residues" evidence="3">
    <location>
        <begin position="308"/>
        <end position="317"/>
    </location>
</feature>
<feature type="compositionally biased region" description="Polar residues" evidence="3">
    <location>
        <begin position="560"/>
        <end position="569"/>
    </location>
</feature>
<comment type="caution">
    <text evidence="5">The sequence shown here is derived from an EMBL/GenBank/DDBJ whole genome shotgun (WGS) entry which is preliminary data.</text>
</comment>
<dbReference type="CDD" id="cd11293">
    <property type="entry name" value="gelsolin_S4_like"/>
    <property type="match status" value="1"/>
</dbReference>
<name>A0ABS2YUE8_POLSE</name>
<evidence type="ECO:0000313" key="5">
    <source>
        <dbReference type="EMBL" id="MBN3290103.1"/>
    </source>
</evidence>
<dbReference type="Pfam" id="PF00626">
    <property type="entry name" value="Gelsolin"/>
    <property type="match status" value="1"/>
</dbReference>
<dbReference type="InterPro" id="IPR029006">
    <property type="entry name" value="ADF-H/Gelsolin-like_dom_sf"/>
</dbReference>
<keyword evidence="6" id="KW-1185">Reference proteome</keyword>
<dbReference type="SUPFAM" id="SSF55753">
    <property type="entry name" value="Actin depolymerizing proteins"/>
    <property type="match status" value="5"/>
</dbReference>
<dbReference type="SUPFAM" id="SSF47050">
    <property type="entry name" value="VHP, Villin headpiece domain"/>
    <property type="match status" value="1"/>
</dbReference>
<reference evidence="5" key="1">
    <citation type="journal article" date="2021" name="Cell">
        <title>Tracing the genetic footprints of vertebrate landing in non-teleost ray-finned fishes.</title>
        <authorList>
            <person name="Bi X."/>
            <person name="Wang K."/>
            <person name="Yang L."/>
            <person name="Pan H."/>
            <person name="Jiang H."/>
            <person name="Wei Q."/>
            <person name="Fang M."/>
            <person name="Yu H."/>
            <person name="Zhu C."/>
            <person name="Cai Y."/>
            <person name="He Y."/>
            <person name="Gan X."/>
            <person name="Zeng H."/>
            <person name="Yu D."/>
            <person name="Zhu Y."/>
            <person name="Jiang H."/>
            <person name="Qiu Q."/>
            <person name="Yang H."/>
            <person name="Zhang Y.E."/>
            <person name="Wang W."/>
            <person name="Zhu M."/>
            <person name="He S."/>
            <person name="Zhang G."/>
        </authorList>
    </citation>
    <scope>NUCLEOTIDE SEQUENCE</scope>
    <source>
        <strain evidence="5">Bchr_001</strain>
    </source>
</reference>
<evidence type="ECO:0000256" key="2">
    <source>
        <dbReference type="ARBA" id="ARBA00023203"/>
    </source>
</evidence>
<dbReference type="SMART" id="SM00262">
    <property type="entry name" value="GEL"/>
    <property type="match status" value="5"/>
</dbReference>
<feature type="domain" description="HP" evidence="4">
    <location>
        <begin position="1607"/>
        <end position="1670"/>
    </location>
</feature>
<dbReference type="InterPro" id="IPR003128">
    <property type="entry name" value="Villin_headpiece"/>
</dbReference>
<dbReference type="Pfam" id="PF02209">
    <property type="entry name" value="VHP"/>
    <property type="match status" value="1"/>
</dbReference>
<evidence type="ECO:0000259" key="4">
    <source>
        <dbReference type="PROSITE" id="PS51089"/>
    </source>
</evidence>
<evidence type="ECO:0000313" key="6">
    <source>
        <dbReference type="Proteomes" id="UP001166052"/>
    </source>
</evidence>
<feature type="compositionally biased region" description="Basic and acidic residues" evidence="3">
    <location>
        <begin position="274"/>
        <end position="297"/>
    </location>
</feature>
<dbReference type="Gene3D" id="3.40.20.10">
    <property type="entry name" value="Severin"/>
    <property type="match status" value="5"/>
</dbReference>
<evidence type="ECO:0000256" key="3">
    <source>
        <dbReference type="SAM" id="MobiDB-lite"/>
    </source>
</evidence>
<dbReference type="InterPro" id="IPR007123">
    <property type="entry name" value="Gelsolin-like_dom"/>
</dbReference>
<feature type="region of interest" description="Disordered" evidence="3">
    <location>
        <begin position="155"/>
        <end position="235"/>
    </location>
</feature>
<feature type="region of interest" description="Disordered" evidence="3">
    <location>
        <begin position="426"/>
        <end position="525"/>
    </location>
</feature>
<dbReference type="PANTHER" id="PTHR11977">
    <property type="entry name" value="VILLIN"/>
    <property type="match status" value="1"/>
</dbReference>